<evidence type="ECO:0000313" key="3">
    <source>
        <dbReference type="Proteomes" id="UP001598300"/>
    </source>
</evidence>
<comment type="caution">
    <text evidence="2">The sequence shown here is derived from an EMBL/GenBank/DDBJ whole genome shotgun (WGS) entry which is preliminary data.</text>
</comment>
<feature type="domain" description="vWA-MoxR associated protein middle region 2" evidence="1">
    <location>
        <begin position="203"/>
        <end position="421"/>
    </location>
</feature>
<accession>A0ABW6DZY6</accession>
<proteinExistence type="predicted"/>
<gene>
    <name evidence="2" type="ORF">ACFWR3_18950</name>
</gene>
<sequence>MTDGQHRPGDGPRRHVLVVGAQCRSMGTLTRLEEAARELHTVLTDPARGGCAHRTGERGSLLVGAELTPEDVVTSVREAALRARADNAVLVMALLGHGFTPPQQSELYYMVAGSTTGSTLSALNVGQLLAEAVDEPGVEGVIALIDTCHATGAMPDARRIAGGVKAGRTRLSVVTAAAADQAARGMRLSFALADVLRDGIAGAGPAVYADARLTEALRERIVGQVVGRFDYDNDPFTAEGLWLARNVRSTPGTAGGVVGPLGLQDLAEAVAMWRGDGLRLPAPLTLAALGELDAFAREAEVDGSADPRWHGRVRQVVATLLRCAGTVDLLTTVLASVLTSDVLREARRLSGLPAEAEGAELLRGLVEYAALRAPGADEPPWKASARFLAALAQVSGSDDVAARLRAWARDLGAVTEFNDALAEFARRRQEGELRLVVSLAGALTDWPEEVDAWLVGTGEPLPVHRRFACASPDRAGTCRAIGTALAWARALLPAPATLVHVDIAAPAHLLARWRPEESKVGLRLLGVNHDVVVRWSGRMDPADESAEMNDAARKALRSMAGCTTVPVEWLGAAVLGDHEALERGLSTGRYDTVVGLDHHPDALQDVLEQLLPYAPIILWPRQDARPSDDGLAGLVRQHWQSLPHGLPAAYRNRWSEQHEGCVACLGDVRAIWHDEPWLEFCRPFEQRVVAGPEEEW</sequence>
<organism evidence="2 3">
    <name type="scientific">Streptomyces bacillaris</name>
    <dbReference type="NCBI Taxonomy" id="68179"/>
    <lineage>
        <taxon>Bacteria</taxon>
        <taxon>Bacillati</taxon>
        <taxon>Actinomycetota</taxon>
        <taxon>Actinomycetes</taxon>
        <taxon>Kitasatosporales</taxon>
        <taxon>Streptomycetaceae</taxon>
        <taxon>Streptomyces</taxon>
    </lineage>
</organism>
<protein>
    <recommendedName>
        <fullName evidence="1">vWA-MoxR associated protein middle region 2 domain-containing protein</fullName>
    </recommendedName>
</protein>
<dbReference type="EMBL" id="JBHXPM010000017">
    <property type="protein sequence ID" value="MFD3958133.1"/>
    <property type="molecule type" value="Genomic_DNA"/>
</dbReference>
<dbReference type="RefSeq" id="WP_244210232.1">
    <property type="nucleotide sequence ID" value="NZ_JBHVRE010000009.1"/>
</dbReference>
<dbReference type="Proteomes" id="UP001598300">
    <property type="component" value="Unassembled WGS sequence"/>
</dbReference>
<name>A0ABW6DZY6_9ACTN</name>
<keyword evidence="3" id="KW-1185">Reference proteome</keyword>
<dbReference type="InterPro" id="IPR045446">
    <property type="entry name" value="VMAP-M2"/>
</dbReference>
<dbReference type="Pfam" id="PF19965">
    <property type="entry name" value="VMAP-M2"/>
    <property type="match status" value="1"/>
</dbReference>
<evidence type="ECO:0000313" key="2">
    <source>
        <dbReference type="EMBL" id="MFD3958133.1"/>
    </source>
</evidence>
<reference evidence="2 3" key="1">
    <citation type="submission" date="2024-09" db="EMBL/GenBank/DDBJ databases">
        <title>The Natural Products Discovery Center: Release of the First 8490 Sequenced Strains for Exploring Actinobacteria Biosynthetic Diversity.</title>
        <authorList>
            <person name="Kalkreuter E."/>
            <person name="Kautsar S.A."/>
            <person name="Yang D."/>
            <person name="Bader C.D."/>
            <person name="Teijaro C.N."/>
            <person name="Fluegel L."/>
            <person name="Davis C.M."/>
            <person name="Simpson J.R."/>
            <person name="Lauterbach L."/>
            <person name="Steele A.D."/>
            <person name="Gui C."/>
            <person name="Meng S."/>
            <person name="Li G."/>
            <person name="Viehrig K."/>
            <person name="Ye F."/>
            <person name="Su P."/>
            <person name="Kiefer A.F."/>
            <person name="Nichols A."/>
            <person name="Cepeda A.J."/>
            <person name="Yan W."/>
            <person name="Fan B."/>
            <person name="Jiang Y."/>
            <person name="Adhikari A."/>
            <person name="Zheng C.-J."/>
            <person name="Schuster L."/>
            <person name="Cowan T.M."/>
            <person name="Smanski M.J."/>
            <person name="Chevrette M.G."/>
            <person name="De Carvalho L.P.S."/>
            <person name="Shen B."/>
        </authorList>
    </citation>
    <scope>NUCLEOTIDE SEQUENCE [LARGE SCALE GENOMIC DNA]</scope>
    <source>
        <strain evidence="2 3">NPDC058584</strain>
    </source>
</reference>
<evidence type="ECO:0000259" key="1">
    <source>
        <dbReference type="Pfam" id="PF19965"/>
    </source>
</evidence>